<dbReference type="Pfam" id="PF04616">
    <property type="entry name" value="Glyco_hydro_43"/>
    <property type="match status" value="1"/>
</dbReference>
<evidence type="ECO:0000256" key="5">
    <source>
        <dbReference type="ARBA" id="ARBA00023295"/>
    </source>
</evidence>
<dbReference type="Gene3D" id="2.115.10.20">
    <property type="entry name" value="Glycosyl hydrolase domain, family 43"/>
    <property type="match status" value="1"/>
</dbReference>
<dbReference type="GO" id="GO:0004553">
    <property type="term" value="F:hydrolase activity, hydrolyzing O-glycosyl compounds"/>
    <property type="evidence" value="ECO:0007669"/>
    <property type="project" value="InterPro"/>
</dbReference>
<organism evidence="8 9">
    <name type="scientific">Sphingomonas sanguinis</name>
    <dbReference type="NCBI Taxonomy" id="33051"/>
    <lineage>
        <taxon>Bacteria</taxon>
        <taxon>Pseudomonadati</taxon>
        <taxon>Pseudomonadota</taxon>
        <taxon>Alphaproteobacteria</taxon>
        <taxon>Sphingomonadales</taxon>
        <taxon>Sphingomonadaceae</taxon>
        <taxon>Sphingomonas</taxon>
    </lineage>
</organism>
<dbReference type="SUPFAM" id="SSF75005">
    <property type="entry name" value="Arabinanase/levansucrase/invertase"/>
    <property type="match status" value="1"/>
</dbReference>
<sequence length="513" mass="55462">MIPFLFAALLAPAASETIHSRGNPILADGRSYSTDPAPFVDGDTLWILAGRDEAPDGVNDFIMNEWQLLSTRDPASGTWRHDPAIARPEAVFAWAEPGRAYAGQIVKARDGRFYLYAPVLQREGSAAPGTKDRFAIGVAVADRPTGPWRDAHPAGPIVSQSVPVANTIQNIDPTVLIDTDGRVYLYWGTFGRLRAIELASDMVTPKGPEQVVTGATGFFEAPWLMKRRGTYYLLYAANNAGLDSSCTPTLYHACQAYASAPTPMGPWTYRGVLLRPVSSTTSHAGAVEFKGRWYLTYHTADAKGGGHFRRSVAIDPMAWDDSVSPPAIRPVTPSRAPAPLAAPTRNVASGAWVSASNTPVPVQYWIAALNDGVLRDNPLPPDMWGNWTAQNPASAWIEYRWPRPVTLNAVRIRFFADHPAGSDEGVAPPAAWHLEYRDGGQGAWHRIAATYPTGSKGFQQVRFPAITTRCLRAVMEASGAGDRHAGLAVQEWEALAPVAAPLRPKPDAAPPAC</sequence>
<evidence type="ECO:0000256" key="4">
    <source>
        <dbReference type="ARBA" id="ARBA00023277"/>
    </source>
</evidence>
<keyword evidence="2" id="KW-0858">Xylan degradation</keyword>
<evidence type="ECO:0000313" key="9">
    <source>
        <dbReference type="Proteomes" id="UP000072867"/>
    </source>
</evidence>
<keyword evidence="2" id="KW-0624">Polysaccharide degradation</keyword>
<reference evidence="8 9" key="1">
    <citation type="journal article" date="2016" name="Front. Microbiol.">
        <title>Genomic Resource of Rice Seed Associated Bacteria.</title>
        <authorList>
            <person name="Midha S."/>
            <person name="Bansal K."/>
            <person name="Sharma S."/>
            <person name="Kumar N."/>
            <person name="Patil P.P."/>
            <person name="Chaudhry V."/>
            <person name="Patil P.B."/>
        </authorList>
    </citation>
    <scope>NUCLEOTIDE SEQUENCE [LARGE SCALE GENOMIC DNA]</scope>
    <source>
        <strain evidence="8 9">NS319</strain>
    </source>
</reference>
<keyword evidence="4" id="KW-0119">Carbohydrate metabolism</keyword>
<dbReference type="GO" id="GO:0045493">
    <property type="term" value="P:xylan catabolic process"/>
    <property type="evidence" value="ECO:0007669"/>
    <property type="project" value="UniProtKB-KW"/>
</dbReference>
<dbReference type="PANTHER" id="PTHR43772:SF2">
    <property type="entry name" value="PUTATIVE (AFU_ORTHOLOGUE AFUA_2G04480)-RELATED"/>
    <property type="match status" value="1"/>
</dbReference>
<dbReference type="Proteomes" id="UP000072867">
    <property type="component" value="Unassembled WGS sequence"/>
</dbReference>
<comment type="similarity">
    <text evidence="1 7">Belongs to the glycosyl hydrolase 43 family.</text>
</comment>
<evidence type="ECO:0000256" key="1">
    <source>
        <dbReference type="ARBA" id="ARBA00009865"/>
    </source>
</evidence>
<proteinExistence type="inferred from homology"/>
<dbReference type="EMBL" id="LDTD01000100">
    <property type="protein sequence ID" value="KTT68519.1"/>
    <property type="molecule type" value="Genomic_DNA"/>
</dbReference>
<dbReference type="RefSeq" id="WP_058734074.1">
    <property type="nucleotide sequence ID" value="NZ_LDTD01000100.1"/>
</dbReference>
<keyword evidence="3 7" id="KW-0378">Hydrolase</keyword>
<accession>A0A147HUH5</accession>
<dbReference type="PANTHER" id="PTHR43772">
    <property type="entry name" value="ENDO-1,4-BETA-XYLANASE"/>
    <property type="match status" value="1"/>
</dbReference>
<comment type="caution">
    <text evidence="8">The sequence shown here is derived from an EMBL/GenBank/DDBJ whole genome shotgun (WGS) entry which is preliminary data.</text>
</comment>
<dbReference type="STRING" id="33051.SB4_15875"/>
<evidence type="ECO:0000256" key="6">
    <source>
        <dbReference type="PIRSR" id="PIRSR606710-2"/>
    </source>
</evidence>
<dbReference type="CDD" id="cd08990">
    <property type="entry name" value="GH43_AXH_like"/>
    <property type="match status" value="1"/>
</dbReference>
<keyword evidence="5 7" id="KW-0326">Glycosidase</keyword>
<name>A0A147HUH5_9SPHN</name>
<evidence type="ECO:0000256" key="2">
    <source>
        <dbReference type="ARBA" id="ARBA00022651"/>
    </source>
</evidence>
<evidence type="ECO:0000256" key="3">
    <source>
        <dbReference type="ARBA" id="ARBA00022801"/>
    </source>
</evidence>
<gene>
    <name evidence="8" type="ORF">NS319_13535</name>
</gene>
<dbReference type="InterPro" id="IPR052176">
    <property type="entry name" value="Glycosyl_Hydrlase_43_Enz"/>
</dbReference>
<dbReference type="PATRIC" id="fig|33051.3.peg.82"/>
<evidence type="ECO:0000256" key="7">
    <source>
        <dbReference type="RuleBase" id="RU361187"/>
    </source>
</evidence>
<dbReference type="Gene3D" id="2.60.120.260">
    <property type="entry name" value="Galactose-binding domain-like"/>
    <property type="match status" value="1"/>
</dbReference>
<protein>
    <submittedName>
        <fullName evidence="8">Glycosyl hydrolase family 43</fullName>
    </submittedName>
</protein>
<evidence type="ECO:0000313" key="8">
    <source>
        <dbReference type="EMBL" id="KTT68519.1"/>
    </source>
</evidence>
<dbReference type="InterPro" id="IPR006710">
    <property type="entry name" value="Glyco_hydro_43"/>
</dbReference>
<dbReference type="InterPro" id="IPR023296">
    <property type="entry name" value="Glyco_hydro_beta-prop_sf"/>
</dbReference>
<feature type="site" description="Important for catalytic activity, responsible for pKa modulation of the active site Glu and correct orientation of both the proton donor and substrate" evidence="6">
    <location>
        <position position="172"/>
    </location>
</feature>
<dbReference type="AlphaFoldDB" id="A0A147HUH5"/>